<feature type="region of interest" description="Disordered" evidence="2">
    <location>
        <begin position="345"/>
        <end position="371"/>
    </location>
</feature>
<evidence type="ECO:0000313" key="4">
    <source>
        <dbReference type="Proteomes" id="UP001212152"/>
    </source>
</evidence>
<dbReference type="Proteomes" id="UP001212152">
    <property type="component" value="Unassembled WGS sequence"/>
</dbReference>
<dbReference type="PANTHER" id="PTHR40130:SF1">
    <property type="entry name" value="SPINDLE POLE BODY-ASSOCIATED PROTEIN CUT12 DOMAIN-CONTAINING PROTEIN"/>
    <property type="match status" value="1"/>
</dbReference>
<sequence length="600" mass="63253">MLHHAHVQRAEEKSDFGSRNYFVGQSQTGSALAESMFDGDMPAYGGGGNVLNHMSPGPATMAVTSLDESTRSLAPSNPLDSIADSSYSVVAKAPEVPEILPDLHMRFFSLTDLAGQEDPEDPFNKFWEAVENLVDKITGPVAFATAPIGNSPQVPEPPPRHASGEPAERSHANLNASLRSTQMLNSYLVVNSNASYSGNAHAGPSYSAMGSTGNTYGRPVFYNGGVVVSENDGPGVVGSIESNYFGHAPGGPLQKDFEGGGGRRTGARNSFSGFDSSAGAGMSQQRLPLPTSKTNEELILENHQLKQTLNALTHRMALLERTTEENNLLRSSIIQFRQDVKKQVSRGRRGMGVSMISGRDGGREGGRERERELEAKVAKLEQELLAVRDEGQRMTTAMNKYKERWDRLKESAKRKKEAASTVGGTGPPPEDLAKPVRPSPSPSPSLQQLYGSTPPSDVSHPPSPPPTGYGTSPGSGGGFDEAHQQHMAQRRDSGAAAPRGHGMKPVRSTSSVTLTADVRAPTPPGPAPAPPPPIAIPAATTAAAVSSGHANKAAKLSEEQRPPSSAALSGSAARGLARSGMSFAGDRSLFYSATSGSGFE</sequence>
<dbReference type="EMBL" id="JADGJQ010000079">
    <property type="protein sequence ID" value="KAJ3172346.1"/>
    <property type="molecule type" value="Genomic_DNA"/>
</dbReference>
<feature type="coiled-coil region" evidence="1">
    <location>
        <begin position="295"/>
        <end position="322"/>
    </location>
</feature>
<comment type="caution">
    <text evidence="3">The sequence shown here is derived from an EMBL/GenBank/DDBJ whole genome shotgun (WGS) entry which is preliminary data.</text>
</comment>
<evidence type="ECO:0000256" key="1">
    <source>
        <dbReference type="SAM" id="Coils"/>
    </source>
</evidence>
<evidence type="ECO:0000313" key="3">
    <source>
        <dbReference type="EMBL" id="KAJ3172346.1"/>
    </source>
</evidence>
<proteinExistence type="predicted"/>
<feature type="compositionally biased region" description="Basic and acidic residues" evidence="2">
    <location>
        <begin position="400"/>
        <end position="411"/>
    </location>
</feature>
<feature type="compositionally biased region" description="Basic and acidic residues" evidence="2">
    <location>
        <begin position="360"/>
        <end position="371"/>
    </location>
</feature>
<name>A0AAD5TF18_9FUNG</name>
<feature type="region of interest" description="Disordered" evidence="2">
    <location>
        <begin position="144"/>
        <end position="169"/>
    </location>
</feature>
<feature type="compositionally biased region" description="Pro residues" evidence="2">
    <location>
        <begin position="521"/>
        <end position="535"/>
    </location>
</feature>
<organism evidence="3 4">
    <name type="scientific">Geranomyces variabilis</name>
    <dbReference type="NCBI Taxonomy" id="109894"/>
    <lineage>
        <taxon>Eukaryota</taxon>
        <taxon>Fungi</taxon>
        <taxon>Fungi incertae sedis</taxon>
        <taxon>Chytridiomycota</taxon>
        <taxon>Chytridiomycota incertae sedis</taxon>
        <taxon>Chytridiomycetes</taxon>
        <taxon>Spizellomycetales</taxon>
        <taxon>Powellomycetaceae</taxon>
        <taxon>Geranomyces</taxon>
    </lineage>
</organism>
<feature type="region of interest" description="Disordered" evidence="2">
    <location>
        <begin position="398"/>
        <end position="571"/>
    </location>
</feature>
<feature type="compositionally biased region" description="Basic and acidic residues" evidence="2">
    <location>
        <begin position="158"/>
        <end position="169"/>
    </location>
</feature>
<evidence type="ECO:0000256" key="2">
    <source>
        <dbReference type="SAM" id="MobiDB-lite"/>
    </source>
</evidence>
<dbReference type="PANTHER" id="PTHR40130">
    <property type="entry name" value="EXPRESSED PROTEIN"/>
    <property type="match status" value="1"/>
</dbReference>
<gene>
    <name evidence="3" type="ORF">HDU87_007942</name>
</gene>
<feature type="compositionally biased region" description="Basic and acidic residues" evidence="2">
    <location>
        <begin position="480"/>
        <end position="493"/>
    </location>
</feature>
<dbReference type="AlphaFoldDB" id="A0AAD5TF18"/>
<reference evidence="3" key="1">
    <citation type="submission" date="2020-05" db="EMBL/GenBank/DDBJ databases">
        <title>Phylogenomic resolution of chytrid fungi.</title>
        <authorList>
            <person name="Stajich J.E."/>
            <person name="Amses K."/>
            <person name="Simmons R."/>
            <person name="Seto K."/>
            <person name="Myers J."/>
            <person name="Bonds A."/>
            <person name="Quandt C.A."/>
            <person name="Barry K."/>
            <person name="Liu P."/>
            <person name="Grigoriev I."/>
            <person name="Longcore J.E."/>
            <person name="James T.Y."/>
        </authorList>
    </citation>
    <scope>NUCLEOTIDE SEQUENCE</scope>
    <source>
        <strain evidence="3">JEL0379</strain>
    </source>
</reference>
<protein>
    <submittedName>
        <fullName evidence="3">Uncharacterized protein</fullName>
    </submittedName>
</protein>
<accession>A0AAD5TF18</accession>
<keyword evidence="4" id="KW-1185">Reference proteome</keyword>
<keyword evidence="1" id="KW-0175">Coiled coil</keyword>